<proteinExistence type="predicted"/>
<reference evidence="1" key="1">
    <citation type="journal article" date="2022" name="bioRxiv">
        <title>Genomics of Preaxostyla Flagellates Illuminates Evolutionary Transitions and the Path Towards Mitochondrial Loss.</title>
        <authorList>
            <person name="Novak L.V.F."/>
            <person name="Treitli S.C."/>
            <person name="Pyrih J."/>
            <person name="Halakuc P."/>
            <person name="Pipaliya S.V."/>
            <person name="Vacek V."/>
            <person name="Brzon O."/>
            <person name="Soukal P."/>
            <person name="Eme L."/>
            <person name="Dacks J.B."/>
            <person name="Karnkowska A."/>
            <person name="Elias M."/>
            <person name="Hampl V."/>
        </authorList>
    </citation>
    <scope>NUCLEOTIDE SEQUENCE</scope>
    <source>
        <strain evidence="1">RCP-MX</strain>
    </source>
</reference>
<evidence type="ECO:0000313" key="1">
    <source>
        <dbReference type="EMBL" id="KAJ4453530.1"/>
    </source>
</evidence>
<sequence length="84" mass="9360">MSQEQERKRVEEKTAPNLYLNFFREFGAVTRRLTQTTGVAINKSAIANRHCALGHVTPKVHLPGLVEHGPRQGSHEAGIQVRTS</sequence>
<organism evidence="1 2">
    <name type="scientific">Paratrimastix pyriformis</name>
    <dbReference type="NCBI Taxonomy" id="342808"/>
    <lineage>
        <taxon>Eukaryota</taxon>
        <taxon>Metamonada</taxon>
        <taxon>Preaxostyla</taxon>
        <taxon>Paratrimastigidae</taxon>
        <taxon>Paratrimastix</taxon>
    </lineage>
</organism>
<accession>A0ABQ8U860</accession>
<gene>
    <name evidence="1" type="ORF">PAPYR_11979</name>
</gene>
<name>A0ABQ8U860_9EUKA</name>
<evidence type="ECO:0000313" key="2">
    <source>
        <dbReference type="Proteomes" id="UP001141327"/>
    </source>
</evidence>
<protein>
    <submittedName>
        <fullName evidence="1">Uncharacterized protein</fullName>
    </submittedName>
</protein>
<dbReference type="EMBL" id="JAPMOS010000250">
    <property type="protein sequence ID" value="KAJ4453530.1"/>
    <property type="molecule type" value="Genomic_DNA"/>
</dbReference>
<keyword evidence="2" id="KW-1185">Reference proteome</keyword>
<dbReference type="Proteomes" id="UP001141327">
    <property type="component" value="Unassembled WGS sequence"/>
</dbReference>
<comment type="caution">
    <text evidence="1">The sequence shown here is derived from an EMBL/GenBank/DDBJ whole genome shotgun (WGS) entry which is preliminary data.</text>
</comment>